<dbReference type="Gene3D" id="1.10.10.10">
    <property type="entry name" value="Winged helix-like DNA-binding domain superfamily/Winged helix DNA-binding domain"/>
    <property type="match status" value="1"/>
</dbReference>
<organism evidence="1 2">
    <name type="scientific">Rhizosphaericola mali</name>
    <dbReference type="NCBI Taxonomy" id="2545455"/>
    <lineage>
        <taxon>Bacteria</taxon>
        <taxon>Pseudomonadati</taxon>
        <taxon>Bacteroidota</taxon>
        <taxon>Chitinophagia</taxon>
        <taxon>Chitinophagales</taxon>
        <taxon>Chitinophagaceae</taxon>
        <taxon>Rhizosphaericola</taxon>
    </lineage>
</organism>
<dbReference type="EMBL" id="CP044016">
    <property type="protein sequence ID" value="QES88251.1"/>
    <property type="molecule type" value="Genomic_DNA"/>
</dbReference>
<name>A0A5P2G9Q3_9BACT</name>
<dbReference type="KEGG" id="arac:E0W69_006060"/>
<keyword evidence="2" id="KW-1185">Reference proteome</keyword>
<dbReference type="GO" id="GO:0003700">
    <property type="term" value="F:DNA-binding transcription factor activity"/>
    <property type="evidence" value="ECO:0007669"/>
    <property type="project" value="TreeGrafter"/>
</dbReference>
<dbReference type="InterPro" id="IPR036388">
    <property type="entry name" value="WH-like_DNA-bd_sf"/>
</dbReference>
<proteinExistence type="predicted"/>
<dbReference type="Proteomes" id="UP000292424">
    <property type="component" value="Chromosome"/>
</dbReference>
<accession>A0A5P2G9Q3</accession>
<dbReference type="PROSITE" id="PS51197">
    <property type="entry name" value="HTH_RRF2_2"/>
    <property type="match status" value="1"/>
</dbReference>
<sequence>MINSRFSIQIHILCLLAVHRSPLTSDFIASSANCNPVLVRKELSILKKMGFVHTKEGKSGGATLAIAANEIHLDQLYKILYENQEVFGQNKNTPNPNCNIGKNINLLMSDINRHAELSLLNTLNGFTIQNLLEQI</sequence>
<evidence type="ECO:0000313" key="2">
    <source>
        <dbReference type="Proteomes" id="UP000292424"/>
    </source>
</evidence>
<protein>
    <submittedName>
        <fullName evidence="1">Rrf2 family transcriptional regulator</fullName>
    </submittedName>
</protein>
<dbReference type="PANTHER" id="PTHR33221">
    <property type="entry name" value="WINGED HELIX-TURN-HELIX TRANSCRIPTIONAL REGULATOR, RRF2 FAMILY"/>
    <property type="match status" value="1"/>
</dbReference>
<dbReference type="GO" id="GO:0005829">
    <property type="term" value="C:cytosol"/>
    <property type="evidence" value="ECO:0007669"/>
    <property type="project" value="TreeGrafter"/>
</dbReference>
<dbReference type="InterPro" id="IPR036390">
    <property type="entry name" value="WH_DNA-bd_sf"/>
</dbReference>
<gene>
    <name evidence="1" type="ORF">E0W69_006060</name>
</gene>
<dbReference type="Pfam" id="PF02082">
    <property type="entry name" value="Rrf2"/>
    <property type="match status" value="1"/>
</dbReference>
<dbReference type="OrthoDB" id="213028at2"/>
<dbReference type="RefSeq" id="WP_131329138.1">
    <property type="nucleotide sequence ID" value="NZ_CP044016.1"/>
</dbReference>
<dbReference type="InterPro" id="IPR000944">
    <property type="entry name" value="Tscrpt_reg_Rrf2"/>
</dbReference>
<dbReference type="SUPFAM" id="SSF46785">
    <property type="entry name" value="Winged helix' DNA-binding domain"/>
    <property type="match status" value="1"/>
</dbReference>
<dbReference type="AlphaFoldDB" id="A0A5P2G9Q3"/>
<reference evidence="1 2" key="1">
    <citation type="submission" date="2019-09" db="EMBL/GenBank/DDBJ databases">
        <title>Complete genome sequence of Arachidicoccus sp. B3-10 isolated from apple orchard soil.</title>
        <authorList>
            <person name="Kim H.S."/>
            <person name="Han K.-I."/>
            <person name="Suh M.K."/>
            <person name="Lee K.C."/>
            <person name="Eom M.K."/>
            <person name="Kim J.-S."/>
            <person name="Kang S.W."/>
            <person name="Sin Y."/>
            <person name="Lee J.-S."/>
        </authorList>
    </citation>
    <scope>NUCLEOTIDE SEQUENCE [LARGE SCALE GENOMIC DNA]</scope>
    <source>
        <strain evidence="1 2">B3-10</strain>
    </source>
</reference>
<dbReference type="PANTHER" id="PTHR33221:SF15">
    <property type="entry name" value="HTH-TYPE TRANSCRIPTIONAL REGULATOR YWGB-RELATED"/>
    <property type="match status" value="1"/>
</dbReference>
<evidence type="ECO:0000313" key="1">
    <source>
        <dbReference type="EMBL" id="QES88251.1"/>
    </source>
</evidence>